<reference evidence="7" key="1">
    <citation type="submission" date="2018-02" db="EMBL/GenBank/DDBJ databases">
        <title>Rhizophora mucronata_Transcriptome.</title>
        <authorList>
            <person name="Meera S.P."/>
            <person name="Sreeshan A."/>
            <person name="Augustine A."/>
        </authorList>
    </citation>
    <scope>NUCLEOTIDE SEQUENCE</scope>
    <source>
        <tissue evidence="7">Leaf</tissue>
    </source>
</reference>
<feature type="region of interest" description="Disordered" evidence="6">
    <location>
        <begin position="799"/>
        <end position="868"/>
    </location>
</feature>
<dbReference type="Gene3D" id="1.25.40.10">
    <property type="entry name" value="Tetratricopeptide repeat domain"/>
    <property type="match status" value="2"/>
</dbReference>
<feature type="region of interest" description="Disordered" evidence="6">
    <location>
        <begin position="1051"/>
        <end position="1105"/>
    </location>
</feature>
<feature type="region of interest" description="Disordered" evidence="6">
    <location>
        <begin position="481"/>
        <end position="563"/>
    </location>
</feature>
<proteinExistence type="predicted"/>
<feature type="compositionally biased region" description="Polar residues" evidence="6">
    <location>
        <begin position="657"/>
        <end position="667"/>
    </location>
</feature>
<dbReference type="FunFam" id="1.25.40.10:FF:000159">
    <property type="entry name" value="Tetratricopeptide repeat (TPR)-like superfamily protein"/>
    <property type="match status" value="1"/>
</dbReference>
<dbReference type="GO" id="GO:0000395">
    <property type="term" value="P:mRNA 5'-splice site recognition"/>
    <property type="evidence" value="ECO:0007669"/>
    <property type="project" value="TreeGrafter"/>
</dbReference>
<feature type="compositionally biased region" description="Polar residues" evidence="6">
    <location>
        <begin position="847"/>
        <end position="868"/>
    </location>
</feature>
<feature type="compositionally biased region" description="Polar residues" evidence="6">
    <location>
        <begin position="745"/>
        <end position="774"/>
    </location>
</feature>
<feature type="compositionally biased region" description="Basic and acidic residues" evidence="6">
    <location>
        <begin position="629"/>
        <end position="643"/>
    </location>
</feature>
<keyword evidence="5" id="KW-0539">Nucleus</keyword>
<dbReference type="GO" id="GO:0005685">
    <property type="term" value="C:U1 snRNP"/>
    <property type="evidence" value="ECO:0007669"/>
    <property type="project" value="TreeGrafter"/>
</dbReference>
<evidence type="ECO:0000256" key="3">
    <source>
        <dbReference type="ARBA" id="ARBA00022737"/>
    </source>
</evidence>
<feature type="compositionally biased region" description="Polar residues" evidence="6">
    <location>
        <begin position="818"/>
        <end position="834"/>
    </location>
</feature>
<protein>
    <recommendedName>
        <fullName evidence="8">Pre-mRNA-processing factor 39</fullName>
    </recommendedName>
</protein>
<evidence type="ECO:0000256" key="5">
    <source>
        <dbReference type="ARBA" id="ARBA00023242"/>
    </source>
</evidence>
<evidence type="ECO:0000256" key="2">
    <source>
        <dbReference type="ARBA" id="ARBA00022664"/>
    </source>
</evidence>
<dbReference type="PANTHER" id="PTHR17204">
    <property type="entry name" value="PRE-MRNA PROCESSING PROTEIN PRP39-RELATED"/>
    <property type="match status" value="1"/>
</dbReference>
<feature type="compositionally biased region" description="Polar residues" evidence="6">
    <location>
        <begin position="686"/>
        <end position="701"/>
    </location>
</feature>
<organism evidence="7">
    <name type="scientific">Rhizophora mucronata</name>
    <name type="common">Asiatic mangrove</name>
    <dbReference type="NCBI Taxonomy" id="61149"/>
    <lineage>
        <taxon>Eukaryota</taxon>
        <taxon>Viridiplantae</taxon>
        <taxon>Streptophyta</taxon>
        <taxon>Embryophyta</taxon>
        <taxon>Tracheophyta</taxon>
        <taxon>Spermatophyta</taxon>
        <taxon>Magnoliopsida</taxon>
        <taxon>eudicotyledons</taxon>
        <taxon>Gunneridae</taxon>
        <taxon>Pentapetalae</taxon>
        <taxon>rosids</taxon>
        <taxon>fabids</taxon>
        <taxon>Malpighiales</taxon>
        <taxon>Rhizophoraceae</taxon>
        <taxon>Rhizophora</taxon>
    </lineage>
</organism>
<keyword evidence="4" id="KW-0508">mRNA splicing</keyword>
<feature type="region of interest" description="Disordered" evidence="6">
    <location>
        <begin position="740"/>
        <end position="787"/>
    </location>
</feature>
<name>A0A2P2L188_RHIMU</name>
<feature type="region of interest" description="Disordered" evidence="6">
    <location>
        <begin position="686"/>
        <end position="710"/>
    </location>
</feature>
<feature type="compositionally biased region" description="Low complexity" evidence="6">
    <location>
        <begin position="806"/>
        <end position="816"/>
    </location>
</feature>
<accession>A0A2P2L188</accession>
<feature type="region of interest" description="Disordered" evidence="6">
    <location>
        <begin position="614"/>
        <end position="667"/>
    </location>
</feature>
<evidence type="ECO:0000256" key="1">
    <source>
        <dbReference type="ARBA" id="ARBA00004123"/>
    </source>
</evidence>
<sequence length="1105" mass="127398">MLRLCTPDKAVEVFERAVKSATYSVDMWVDYCSFASSTFKDPSDIRRLFKRGLSFVGNDYLCHALWDKYIAFEFSKQHWGSLAHIYIQTLRFPTKKLHHYYDSFKKLVGIWEKEIETHSSSAPEVLEPVLESEVAACYKRENVSCIIKDLLDLSFGVAKFQALKKYKYIGEKLYQEGSELNDKINCFEAHIRRPYFHVKPLDVSQLENWHHYLDFAETHGDFVWAVKLYERCLIPCANYPEFWMRYVEFMESKGGREIANFALDRATRTFLKRNPNVHLFNAMFKEHTKDVVNARAAFHQCNAESDPEFLNCIIRKANMERRLGNFIAASNIYREAIEITATKEKWHTLPVLYIQFSRLKFVTTDSEDAAIDILRDGIKHVPCCKLLIEELITFAMMHGGSKHRNMVNSIVADAISPVLSESQGLSAEMREDISRLYLEFVDFCGTVGDLRRAWSQHVRLFPHSIRTAFFDPPTSPKRWKLAMKRQERPHSTSPPQSSGDHSSDCLPSSLLQDEKLCSPESNDTQTVNPAFDHMSENDPPLLETSDVQSEQVSDHKSQIQENHNMLYDQTRVDLLQSGEYEENVQESLHEVPLEVLKPVREDSPEQNISLDSAYRAPNETESAQALLESSKENDVQQEYDHGSGQDFKPPSMEGLSLNPQETKSPGKITATSYKSVAPQGISLFRFTSSECETPPKTNESSGGPLKNEPAQENIMSSRSMPDSDEDANINSLVSSPISIQPAVSVPSNNRNAGSPSPPSNQEIMTQGHSRQQMHASGGKNWRQRSDSERFRRDFRFHGPSHKRLHQQQQASLQHPQSEIDSQMPMSQGYPSQTFSSGNLQLQQGSQRKIQSPASNPQARSMQNMQQQHLSLLCQSPSPVQPAAYPQTQMSTNLMQSNEQHGNAQNNQAYNQMWQYCYYQQQQQQLLWQQQQLQQQLSQQQLPQQQQLLQQQYQQVLLQLQYLQQQQQQLYCHPQQMQQPQEQQLQLQQKHLLMQQPQLQLQQQQVFQQLQQQQLQQQYLLYLQQQWQPQQHQQPMLQLQQQQGYQQQQAAVPQQQQIEQEHGQSERPVTKSHIQDHVMPTKSVNVCGSVEHSASPRPWQESPQTK</sequence>
<dbReference type="AlphaFoldDB" id="A0A2P2L188"/>
<feature type="compositionally biased region" description="Polar residues" evidence="6">
    <location>
        <begin position="519"/>
        <end position="528"/>
    </location>
</feature>
<evidence type="ECO:0000256" key="4">
    <source>
        <dbReference type="ARBA" id="ARBA00023187"/>
    </source>
</evidence>
<dbReference type="InterPro" id="IPR003107">
    <property type="entry name" value="HAT"/>
</dbReference>
<evidence type="ECO:0008006" key="8">
    <source>
        <dbReference type="Google" id="ProtNLM"/>
    </source>
</evidence>
<dbReference type="GO" id="GO:0030627">
    <property type="term" value="F:pre-mRNA 5'-splice site binding"/>
    <property type="evidence" value="ECO:0007669"/>
    <property type="project" value="TreeGrafter"/>
</dbReference>
<keyword evidence="2" id="KW-0507">mRNA processing</keyword>
<dbReference type="GO" id="GO:0000243">
    <property type="term" value="C:commitment complex"/>
    <property type="evidence" value="ECO:0007669"/>
    <property type="project" value="TreeGrafter"/>
</dbReference>
<dbReference type="SMART" id="SM00386">
    <property type="entry name" value="HAT"/>
    <property type="match status" value="3"/>
</dbReference>
<dbReference type="Pfam" id="PF23241">
    <property type="entry name" value="HAT_PRP39_C"/>
    <property type="match status" value="1"/>
</dbReference>
<feature type="compositionally biased region" description="Basic and acidic residues" evidence="6">
    <location>
        <begin position="1058"/>
        <end position="1075"/>
    </location>
</feature>
<comment type="subcellular location">
    <subcellularLocation>
        <location evidence="1">Nucleus</location>
    </subcellularLocation>
</comment>
<dbReference type="EMBL" id="GGEC01031240">
    <property type="protein sequence ID" value="MBX11724.1"/>
    <property type="molecule type" value="Transcribed_RNA"/>
</dbReference>
<dbReference type="InterPro" id="IPR011990">
    <property type="entry name" value="TPR-like_helical_dom_sf"/>
</dbReference>
<feature type="compositionally biased region" description="Polar residues" evidence="6">
    <location>
        <begin position="491"/>
        <end position="511"/>
    </location>
</feature>
<feature type="compositionally biased region" description="Low complexity" evidence="6">
    <location>
        <begin position="835"/>
        <end position="846"/>
    </location>
</feature>
<keyword evidence="3" id="KW-0677">Repeat</keyword>
<evidence type="ECO:0000313" key="7">
    <source>
        <dbReference type="EMBL" id="MBX11724.1"/>
    </source>
</evidence>
<dbReference type="Pfam" id="PF23240">
    <property type="entry name" value="HAT_PRP39_N"/>
    <property type="match status" value="1"/>
</dbReference>
<dbReference type="InterPro" id="IPR059164">
    <property type="entry name" value="HAT_PRP39_C"/>
</dbReference>
<dbReference type="GO" id="GO:0071004">
    <property type="term" value="C:U2-type prespliceosome"/>
    <property type="evidence" value="ECO:0007669"/>
    <property type="project" value="TreeGrafter"/>
</dbReference>
<dbReference type="PANTHER" id="PTHR17204:SF26">
    <property type="entry name" value="PRE-MRNA-PROCESSING FACTOR 39-2"/>
    <property type="match status" value="1"/>
</dbReference>
<dbReference type="SUPFAM" id="SSF48452">
    <property type="entry name" value="TPR-like"/>
    <property type="match status" value="1"/>
</dbReference>
<evidence type="ECO:0000256" key="6">
    <source>
        <dbReference type="SAM" id="MobiDB-lite"/>
    </source>
</evidence>